<name>A0A0E0ETT2_9ORYZ</name>
<dbReference type="HOGENOM" id="CLU_2798308_0_0_1"/>
<dbReference type="EnsemblPlants" id="OMERI09G12070.1">
    <property type="protein sequence ID" value="OMERI09G12070.1"/>
    <property type="gene ID" value="OMERI09G12070"/>
</dbReference>
<protein>
    <submittedName>
        <fullName evidence="2">Uncharacterized protein</fullName>
    </submittedName>
</protein>
<proteinExistence type="predicted"/>
<dbReference type="AlphaFoldDB" id="A0A0E0ETT2"/>
<dbReference type="Proteomes" id="UP000008021">
    <property type="component" value="Chromosome 9"/>
</dbReference>
<dbReference type="Gramene" id="OMERI09G12070.1">
    <property type="protein sequence ID" value="OMERI09G12070.1"/>
    <property type="gene ID" value="OMERI09G12070"/>
</dbReference>
<keyword evidence="3" id="KW-1185">Reference proteome</keyword>
<evidence type="ECO:0000313" key="3">
    <source>
        <dbReference type="Proteomes" id="UP000008021"/>
    </source>
</evidence>
<reference evidence="2" key="1">
    <citation type="submission" date="2015-04" db="UniProtKB">
        <authorList>
            <consortium name="EnsemblPlants"/>
        </authorList>
    </citation>
    <scope>IDENTIFICATION</scope>
</reference>
<organism evidence="2">
    <name type="scientific">Oryza meridionalis</name>
    <dbReference type="NCBI Taxonomy" id="40149"/>
    <lineage>
        <taxon>Eukaryota</taxon>
        <taxon>Viridiplantae</taxon>
        <taxon>Streptophyta</taxon>
        <taxon>Embryophyta</taxon>
        <taxon>Tracheophyta</taxon>
        <taxon>Spermatophyta</taxon>
        <taxon>Magnoliopsida</taxon>
        <taxon>Liliopsida</taxon>
        <taxon>Poales</taxon>
        <taxon>Poaceae</taxon>
        <taxon>BOP clade</taxon>
        <taxon>Oryzoideae</taxon>
        <taxon>Oryzeae</taxon>
        <taxon>Oryzinae</taxon>
        <taxon>Oryza</taxon>
    </lineage>
</organism>
<accession>A0A0E0ETT2</accession>
<evidence type="ECO:0000256" key="1">
    <source>
        <dbReference type="SAM" id="MobiDB-lite"/>
    </source>
</evidence>
<feature type="region of interest" description="Disordered" evidence="1">
    <location>
        <begin position="1"/>
        <end position="25"/>
    </location>
</feature>
<sequence length="68" mass="7899">MRGRGEKDARETSPETAAARRAARRWPRVVVEEDGERRKEEDWKSYDLNPAIGCFFNGWMVMTALLDL</sequence>
<feature type="compositionally biased region" description="Basic and acidic residues" evidence="1">
    <location>
        <begin position="1"/>
        <end position="13"/>
    </location>
</feature>
<evidence type="ECO:0000313" key="2">
    <source>
        <dbReference type="EnsemblPlants" id="OMERI09G12070.1"/>
    </source>
</evidence>
<reference evidence="2" key="2">
    <citation type="submission" date="2018-05" db="EMBL/GenBank/DDBJ databases">
        <title>OmerRS3 (Oryza meridionalis Reference Sequence Version 3).</title>
        <authorList>
            <person name="Zhang J."/>
            <person name="Kudrna D."/>
            <person name="Lee S."/>
            <person name="Talag J."/>
            <person name="Welchert J."/>
            <person name="Wing R.A."/>
        </authorList>
    </citation>
    <scope>NUCLEOTIDE SEQUENCE [LARGE SCALE GENOMIC DNA]</scope>
    <source>
        <strain evidence="2">cv. OR44</strain>
    </source>
</reference>